<dbReference type="PROSITE" id="PS51343">
    <property type="entry name" value="PII_GLNB_DOM"/>
    <property type="match status" value="1"/>
</dbReference>
<dbReference type="PRINTS" id="PR00340">
    <property type="entry name" value="PIIGLNB"/>
</dbReference>
<dbReference type="SMART" id="SM00938">
    <property type="entry name" value="P-II"/>
    <property type="match status" value="1"/>
</dbReference>
<dbReference type="InterPro" id="IPR015867">
    <property type="entry name" value="N-reg_PII/ATP_PRibTrfase_C"/>
</dbReference>
<comment type="caution">
    <text evidence="2">The sequence shown here is derived from an EMBL/GenBank/DDBJ whole genome shotgun (WGS) entry which is preliminary data.</text>
</comment>
<sequence length="121" mass="13652">MMIKIDAIINEDKMEDVKDALQELQVHGMTISQVMGCGTQMGYKEKVRGYDVDINVLPKVKFEIVVSSQEWARRTVDAICRTAHTGEHGDGKIFVYELMDVVRIRTGEHGPKAVWAADQTE</sequence>
<gene>
    <name evidence="2" type="ORF">H8704_06845</name>
</gene>
<reference evidence="2 3" key="1">
    <citation type="submission" date="2020-08" db="EMBL/GenBank/DDBJ databases">
        <title>Genome public.</title>
        <authorList>
            <person name="Liu C."/>
            <person name="Sun Q."/>
        </authorList>
    </citation>
    <scope>NUCLEOTIDE SEQUENCE [LARGE SCALE GENOMIC DNA]</scope>
    <source>
        <strain evidence="2 3">NSJ-37</strain>
    </source>
</reference>
<proteinExistence type="inferred from homology"/>
<name>A0ABR7N129_9FIRM</name>
<dbReference type="PANTHER" id="PTHR30115:SF11">
    <property type="entry name" value="NITROGEN REGULATORY PROTEIN P-II HOMOLOG"/>
    <property type="match status" value="1"/>
</dbReference>
<dbReference type="EMBL" id="JACRSX010000006">
    <property type="protein sequence ID" value="MBC8562347.1"/>
    <property type="molecule type" value="Genomic_DNA"/>
</dbReference>
<organism evidence="2 3">
    <name type="scientific">Jutongia huaianensis</name>
    <dbReference type="NCBI Taxonomy" id="2763668"/>
    <lineage>
        <taxon>Bacteria</taxon>
        <taxon>Bacillati</taxon>
        <taxon>Bacillota</taxon>
        <taxon>Clostridia</taxon>
        <taxon>Lachnospirales</taxon>
        <taxon>Lachnospiraceae</taxon>
        <taxon>Jutongia</taxon>
    </lineage>
</organism>
<dbReference type="PROSITE" id="PS00638">
    <property type="entry name" value="PII_GLNB_CTER"/>
    <property type="match status" value="1"/>
</dbReference>
<evidence type="ECO:0000256" key="1">
    <source>
        <dbReference type="RuleBase" id="RU003936"/>
    </source>
</evidence>
<dbReference type="PANTHER" id="PTHR30115">
    <property type="entry name" value="NITROGEN REGULATORY PROTEIN P-II"/>
    <property type="match status" value="1"/>
</dbReference>
<dbReference type="Gene3D" id="3.30.70.120">
    <property type="match status" value="1"/>
</dbReference>
<protein>
    <submittedName>
        <fullName evidence="2">P-II family nitrogen regulator</fullName>
    </submittedName>
</protein>
<comment type="similarity">
    <text evidence="1">Belongs to the P(II) protein family.</text>
</comment>
<evidence type="ECO:0000313" key="3">
    <source>
        <dbReference type="Proteomes" id="UP000606193"/>
    </source>
</evidence>
<evidence type="ECO:0000313" key="2">
    <source>
        <dbReference type="EMBL" id="MBC8562347.1"/>
    </source>
</evidence>
<dbReference type="SUPFAM" id="SSF54913">
    <property type="entry name" value="GlnB-like"/>
    <property type="match status" value="1"/>
</dbReference>
<keyword evidence="3" id="KW-1185">Reference proteome</keyword>
<dbReference type="InterPro" id="IPR017918">
    <property type="entry name" value="N-reg_PII_CS"/>
</dbReference>
<dbReference type="InterPro" id="IPR002187">
    <property type="entry name" value="N-reg_PII"/>
</dbReference>
<accession>A0ABR7N129</accession>
<dbReference type="Pfam" id="PF00543">
    <property type="entry name" value="P-II"/>
    <property type="match status" value="1"/>
</dbReference>
<dbReference type="InterPro" id="IPR011322">
    <property type="entry name" value="N-reg_PII-like_a/b"/>
</dbReference>
<dbReference type="Proteomes" id="UP000606193">
    <property type="component" value="Unassembled WGS sequence"/>
</dbReference>